<dbReference type="EMBL" id="JAQOWY010000627">
    <property type="protein sequence ID" value="KAK1839798.1"/>
    <property type="molecule type" value="Genomic_DNA"/>
</dbReference>
<gene>
    <name evidence="2" type="ORF">CCHR01_17578</name>
</gene>
<proteinExistence type="predicted"/>
<evidence type="ECO:0000313" key="3">
    <source>
        <dbReference type="Proteomes" id="UP001243330"/>
    </source>
</evidence>
<evidence type="ECO:0000256" key="1">
    <source>
        <dbReference type="SAM" id="MobiDB-lite"/>
    </source>
</evidence>
<comment type="caution">
    <text evidence="2">The sequence shown here is derived from an EMBL/GenBank/DDBJ whole genome shotgun (WGS) entry which is preliminary data.</text>
</comment>
<dbReference type="AlphaFoldDB" id="A0AAD9A1W1"/>
<protein>
    <submittedName>
        <fullName evidence="2">Uncharacterized protein</fullName>
    </submittedName>
</protein>
<feature type="region of interest" description="Disordered" evidence="1">
    <location>
        <begin position="1"/>
        <end position="50"/>
    </location>
</feature>
<evidence type="ECO:0000313" key="2">
    <source>
        <dbReference type="EMBL" id="KAK1839798.1"/>
    </source>
</evidence>
<reference evidence="2" key="1">
    <citation type="submission" date="2023-01" db="EMBL/GenBank/DDBJ databases">
        <title>Colletotrichum chrysophilum M932 genome sequence.</title>
        <authorList>
            <person name="Baroncelli R."/>
        </authorList>
    </citation>
    <scope>NUCLEOTIDE SEQUENCE</scope>
    <source>
        <strain evidence="2">M932</strain>
    </source>
</reference>
<sequence>MRYQEWLEVSHPGAAPPRPKPVSTPAPAPTRAQGPHRHPPSGQNRLRPDRLSRTQLLNSSPQHRPRPCRIDINLTSSALGSSISRSRRSSMRTLPQTIRIGENFWKTGGIDRGLLRNGERPFEVHFGGEVRELYGENASRDVNRCIDPRLCITRSMRNEKLYLVVYRPRRNEQYSLNVEGLSKAYFEAWVGLRTFRTSLSVELAPSLGDHFKNHYGTLVTELVRVGLELEGEIAAEVHEAPEKNENKRQLEALASPLRFAKRTERKYQ</sequence>
<name>A0AAD9A1W1_9PEZI</name>
<organism evidence="2 3">
    <name type="scientific">Colletotrichum chrysophilum</name>
    <dbReference type="NCBI Taxonomy" id="1836956"/>
    <lineage>
        <taxon>Eukaryota</taxon>
        <taxon>Fungi</taxon>
        <taxon>Dikarya</taxon>
        <taxon>Ascomycota</taxon>
        <taxon>Pezizomycotina</taxon>
        <taxon>Sordariomycetes</taxon>
        <taxon>Hypocreomycetidae</taxon>
        <taxon>Glomerellales</taxon>
        <taxon>Glomerellaceae</taxon>
        <taxon>Colletotrichum</taxon>
        <taxon>Colletotrichum gloeosporioides species complex</taxon>
    </lineage>
</organism>
<dbReference type="Proteomes" id="UP001243330">
    <property type="component" value="Unassembled WGS sequence"/>
</dbReference>
<accession>A0AAD9A1W1</accession>
<feature type="compositionally biased region" description="Pro residues" evidence="1">
    <location>
        <begin position="14"/>
        <end position="28"/>
    </location>
</feature>
<keyword evidence="3" id="KW-1185">Reference proteome</keyword>